<dbReference type="EMBL" id="JACHMW010000001">
    <property type="protein sequence ID" value="MBB5848017.1"/>
    <property type="molecule type" value="Genomic_DNA"/>
</dbReference>
<dbReference type="InterPro" id="IPR048634">
    <property type="entry name" value="SecD_SecF_C"/>
</dbReference>
<feature type="domain" description="Protein translocase subunit SecDF P1" evidence="12">
    <location>
        <begin position="70"/>
        <end position="126"/>
    </location>
</feature>
<dbReference type="Gene3D" id="3.30.70.3220">
    <property type="match status" value="1"/>
</dbReference>
<keyword evidence="15" id="KW-1185">Reference proteome</keyword>
<dbReference type="GO" id="GO:0065002">
    <property type="term" value="P:intracellular protein transmembrane transport"/>
    <property type="evidence" value="ECO:0007669"/>
    <property type="project" value="UniProtKB-UniRule"/>
</dbReference>
<feature type="domain" description="SecDF P1 head subdomain" evidence="13">
    <location>
        <begin position="210"/>
        <end position="325"/>
    </location>
</feature>
<dbReference type="RefSeq" id="WP_184170746.1">
    <property type="nucleotide sequence ID" value="NZ_JACHMW010000001.1"/>
</dbReference>
<protein>
    <recommendedName>
        <fullName evidence="9">Protein translocase subunit SecD</fullName>
    </recommendedName>
</protein>
<organism evidence="14 15">
    <name type="scientific">Micrococcus endophyticus</name>
    <dbReference type="NCBI Taxonomy" id="455343"/>
    <lineage>
        <taxon>Bacteria</taxon>
        <taxon>Bacillati</taxon>
        <taxon>Actinomycetota</taxon>
        <taxon>Actinomycetes</taxon>
        <taxon>Micrococcales</taxon>
        <taxon>Micrococcaceae</taxon>
        <taxon>Micrococcus</taxon>
    </lineage>
</organism>
<keyword evidence="8 9" id="KW-0472">Membrane</keyword>
<feature type="transmembrane region" description="Helical" evidence="9">
    <location>
        <begin position="455"/>
        <end position="475"/>
    </location>
</feature>
<feature type="compositionally biased region" description="Basic and acidic residues" evidence="10">
    <location>
        <begin position="599"/>
        <end position="613"/>
    </location>
</feature>
<evidence type="ECO:0000259" key="11">
    <source>
        <dbReference type="Pfam" id="PF02355"/>
    </source>
</evidence>
<feature type="region of interest" description="Disordered" evidence="10">
    <location>
        <begin position="130"/>
        <end position="158"/>
    </location>
</feature>
<feature type="transmembrane region" description="Helical" evidence="9">
    <location>
        <begin position="399"/>
        <end position="422"/>
    </location>
</feature>
<dbReference type="NCBIfam" id="TIGR00916">
    <property type="entry name" value="2A0604s01"/>
    <property type="match status" value="1"/>
</dbReference>
<proteinExistence type="inferred from homology"/>
<dbReference type="SUPFAM" id="SSF82866">
    <property type="entry name" value="Multidrug efflux transporter AcrB transmembrane domain"/>
    <property type="match status" value="1"/>
</dbReference>
<dbReference type="NCBIfam" id="TIGR01129">
    <property type="entry name" value="secD"/>
    <property type="match status" value="1"/>
</dbReference>
<dbReference type="GO" id="GO:0015450">
    <property type="term" value="F:protein-transporting ATPase activity"/>
    <property type="evidence" value="ECO:0007669"/>
    <property type="project" value="InterPro"/>
</dbReference>
<feature type="transmembrane region" description="Helical" evidence="9">
    <location>
        <begin position="344"/>
        <end position="364"/>
    </location>
</feature>
<sequence>MAKRTPTGSARRTLAWLAALTVALTSILGWGVASGAASWAPKLALDLEGGTQMVLAPETATGESVTSEQLDQAVEIIRQRVDGSGVAEAEVATQGAENVVVSLPGVPDEETRRLIQASADMQFRPVLQSGAGEATPEDQRLPEDQLPQPEGEPADAYDPNWVTPALLTQYQALDCAAPRDPAAPPPPSDQAIVACEPPADLGEGVQTPARKYILGPVVIPGTQIEGATNGLAQAQGGVSTNQWVVNIDFDDEGAKTFSEVTQKLTPYPDGDPRKQFAILLDGDVISAPQSNAVITAGSAQISGPTLNEETTAQLAEQLNYGSLPISFSIESEQQISATLGQDQLFWGLIAGLIGLALVAVYQFFQYRALGLLTFASIVVAGILTYLAIAILGWTDNYRLSLAGIAGLIVAIGLTADSFIVYFERIKDELRAGHSVPMAVHEGWKRAKRTITASKAVNLLAAVVLYFVAVGNVRGFAFTLGLTAIADLIVVFMFTHPIMVLLAQTRFVGGGHRMSGLDPSLLGRQALYEGAGRFREPGGARRTGSTAAPAAEAGADVADDDGARVPVPVGAAPADEAPGEEGTATRGLRRPRPAQPMTIAERRRAERRRQEEDQ</sequence>
<dbReference type="PANTHER" id="PTHR30081">
    <property type="entry name" value="PROTEIN-EXPORT MEMBRANE PROTEIN SEC"/>
    <property type="match status" value="1"/>
</dbReference>
<dbReference type="Pfam" id="PF21760">
    <property type="entry name" value="SecD_1st"/>
    <property type="match status" value="1"/>
</dbReference>
<comment type="subunit">
    <text evidence="9">Forms a complex with SecF. Part of the essential Sec protein translocation apparatus which comprises SecA, SecYEG and auxiliary proteins SecDF. Other proteins may also be involved.</text>
</comment>
<feature type="transmembrane region" description="Helical" evidence="9">
    <location>
        <begin position="481"/>
        <end position="502"/>
    </location>
</feature>
<evidence type="ECO:0000256" key="3">
    <source>
        <dbReference type="ARBA" id="ARBA00022475"/>
    </source>
</evidence>
<keyword evidence="7 9" id="KW-0811">Translocation</keyword>
<evidence type="ECO:0000256" key="9">
    <source>
        <dbReference type="HAMAP-Rule" id="MF_01463"/>
    </source>
</evidence>
<name>A0A7W9JHL5_9MICC</name>
<dbReference type="Pfam" id="PF02355">
    <property type="entry name" value="SecD_SecF_C"/>
    <property type="match status" value="1"/>
</dbReference>
<dbReference type="GO" id="GO:0005886">
    <property type="term" value="C:plasma membrane"/>
    <property type="evidence" value="ECO:0007669"/>
    <property type="project" value="UniProtKB-SubCell"/>
</dbReference>
<keyword evidence="6 9" id="KW-1133">Transmembrane helix</keyword>
<dbReference type="AlphaFoldDB" id="A0A7W9JHL5"/>
<comment type="function">
    <text evidence="9">Part of the Sec protein translocase complex. Interacts with the SecYEG preprotein conducting channel. SecDF uses the proton motive force (PMF) to complete protein translocation after the ATP-dependent function of SecA.</text>
</comment>
<dbReference type="Pfam" id="PF22599">
    <property type="entry name" value="SecDF_P1_head"/>
    <property type="match status" value="1"/>
</dbReference>
<dbReference type="Proteomes" id="UP000567246">
    <property type="component" value="Unassembled WGS sequence"/>
</dbReference>
<evidence type="ECO:0000313" key="15">
    <source>
        <dbReference type="Proteomes" id="UP000567246"/>
    </source>
</evidence>
<accession>A0A7W9JHL5</accession>
<reference evidence="14 15" key="1">
    <citation type="submission" date="2020-08" db="EMBL/GenBank/DDBJ databases">
        <title>Sequencing the genomes of 1000 actinobacteria strains.</title>
        <authorList>
            <person name="Klenk H.-P."/>
        </authorList>
    </citation>
    <scope>NUCLEOTIDE SEQUENCE [LARGE SCALE GENOMIC DNA]</scope>
    <source>
        <strain evidence="14 15">DSM 17945</strain>
    </source>
</reference>
<comment type="caution">
    <text evidence="14">The sequence shown here is derived from an EMBL/GenBank/DDBJ whole genome shotgun (WGS) entry which is preliminary data.</text>
</comment>
<comment type="similarity">
    <text evidence="9">Belongs to the SecD/SecF family. SecD subfamily.</text>
</comment>
<evidence type="ECO:0000256" key="1">
    <source>
        <dbReference type="ARBA" id="ARBA00004651"/>
    </source>
</evidence>
<evidence type="ECO:0000256" key="10">
    <source>
        <dbReference type="SAM" id="MobiDB-lite"/>
    </source>
</evidence>
<feature type="transmembrane region" description="Helical" evidence="9">
    <location>
        <begin position="371"/>
        <end position="393"/>
    </location>
</feature>
<dbReference type="InterPro" id="IPR055344">
    <property type="entry name" value="SecD_SecF_C_bact"/>
</dbReference>
<keyword evidence="2 9" id="KW-0813">Transport</keyword>
<dbReference type="InterPro" id="IPR005791">
    <property type="entry name" value="SecD"/>
</dbReference>
<feature type="domain" description="Protein export membrane protein SecD/SecF C-terminal" evidence="11">
    <location>
        <begin position="326"/>
        <end position="502"/>
    </location>
</feature>
<evidence type="ECO:0000259" key="12">
    <source>
        <dbReference type="Pfam" id="PF21760"/>
    </source>
</evidence>
<evidence type="ECO:0000256" key="2">
    <source>
        <dbReference type="ARBA" id="ARBA00022448"/>
    </source>
</evidence>
<gene>
    <name evidence="9" type="primary">secD</name>
    <name evidence="14" type="ORF">HDA33_000581</name>
</gene>
<evidence type="ECO:0000256" key="4">
    <source>
        <dbReference type="ARBA" id="ARBA00022692"/>
    </source>
</evidence>
<dbReference type="GO" id="GO:0043952">
    <property type="term" value="P:protein transport by the Sec complex"/>
    <property type="evidence" value="ECO:0007669"/>
    <property type="project" value="UniProtKB-UniRule"/>
</dbReference>
<evidence type="ECO:0000313" key="14">
    <source>
        <dbReference type="EMBL" id="MBB5848017.1"/>
    </source>
</evidence>
<evidence type="ECO:0000256" key="7">
    <source>
        <dbReference type="ARBA" id="ARBA00023010"/>
    </source>
</evidence>
<keyword evidence="5 9" id="KW-0653">Protein transport</keyword>
<comment type="caution">
    <text evidence="9">Lacks conserved residue(s) required for the propagation of feature annotation.</text>
</comment>
<dbReference type="InterPro" id="IPR054384">
    <property type="entry name" value="SecDF_P1_head"/>
</dbReference>
<evidence type="ECO:0000256" key="5">
    <source>
        <dbReference type="ARBA" id="ARBA00022927"/>
    </source>
</evidence>
<keyword evidence="3 9" id="KW-1003">Cell membrane</keyword>
<keyword evidence="4 9" id="KW-0812">Transmembrane</keyword>
<dbReference type="PANTHER" id="PTHR30081:SF1">
    <property type="entry name" value="PROTEIN TRANSLOCASE SUBUNIT SECD"/>
    <property type="match status" value="1"/>
</dbReference>
<comment type="subcellular location">
    <subcellularLocation>
        <location evidence="1 9">Cell membrane</location>
        <topology evidence="1 9">Multi-pass membrane protein</topology>
    </subcellularLocation>
</comment>
<feature type="region of interest" description="Disordered" evidence="10">
    <location>
        <begin position="532"/>
        <end position="613"/>
    </location>
</feature>
<evidence type="ECO:0000256" key="8">
    <source>
        <dbReference type="ARBA" id="ARBA00023136"/>
    </source>
</evidence>
<feature type="compositionally biased region" description="Low complexity" evidence="10">
    <location>
        <begin position="563"/>
        <end position="583"/>
    </location>
</feature>
<dbReference type="Gene3D" id="3.30.1360.200">
    <property type="match status" value="1"/>
</dbReference>
<evidence type="ECO:0000256" key="6">
    <source>
        <dbReference type="ARBA" id="ARBA00022989"/>
    </source>
</evidence>
<dbReference type="InterPro" id="IPR022813">
    <property type="entry name" value="SecD/SecF_arch_bac"/>
</dbReference>
<dbReference type="InterPro" id="IPR048631">
    <property type="entry name" value="SecD_1st"/>
</dbReference>
<dbReference type="HAMAP" id="MF_01463_B">
    <property type="entry name" value="SecD_B"/>
    <property type="match status" value="1"/>
</dbReference>
<dbReference type="GO" id="GO:0006605">
    <property type="term" value="P:protein targeting"/>
    <property type="evidence" value="ECO:0007669"/>
    <property type="project" value="UniProtKB-UniRule"/>
</dbReference>
<feature type="compositionally biased region" description="Low complexity" evidence="10">
    <location>
        <begin position="546"/>
        <end position="555"/>
    </location>
</feature>
<evidence type="ECO:0000259" key="13">
    <source>
        <dbReference type="Pfam" id="PF22599"/>
    </source>
</evidence>